<keyword evidence="1" id="KW-0472">Membrane</keyword>
<keyword evidence="1" id="KW-1133">Transmembrane helix</keyword>
<evidence type="ECO:0008006" key="4">
    <source>
        <dbReference type="Google" id="ProtNLM"/>
    </source>
</evidence>
<accession>A0A0P6XXS8</accession>
<dbReference type="OrthoDB" id="164947at2"/>
<dbReference type="RefSeq" id="WP_054520847.1">
    <property type="nucleotide sequence ID" value="NZ_LGKO01000002.1"/>
</dbReference>
<keyword evidence="3" id="KW-1185">Reference proteome</keyword>
<proteinExistence type="predicted"/>
<evidence type="ECO:0000313" key="3">
    <source>
        <dbReference type="Proteomes" id="UP000050544"/>
    </source>
</evidence>
<protein>
    <recommendedName>
        <fullName evidence="4">Cell division protein FtsL</fullName>
    </recommendedName>
</protein>
<organism evidence="2 3">
    <name type="scientific">Thermanaerothrix daxensis</name>
    <dbReference type="NCBI Taxonomy" id="869279"/>
    <lineage>
        <taxon>Bacteria</taxon>
        <taxon>Bacillati</taxon>
        <taxon>Chloroflexota</taxon>
        <taxon>Anaerolineae</taxon>
        <taxon>Anaerolineales</taxon>
        <taxon>Anaerolineaceae</taxon>
        <taxon>Thermanaerothrix</taxon>
    </lineage>
</organism>
<dbReference type="AlphaFoldDB" id="A0A0P6XXS8"/>
<evidence type="ECO:0000256" key="1">
    <source>
        <dbReference type="SAM" id="Phobius"/>
    </source>
</evidence>
<evidence type="ECO:0000313" key="2">
    <source>
        <dbReference type="EMBL" id="KPL84347.1"/>
    </source>
</evidence>
<reference evidence="2 3" key="1">
    <citation type="submission" date="2015-07" db="EMBL/GenBank/DDBJ databases">
        <title>Whole genome sequence of Thermanaerothrix daxensis DSM 23592.</title>
        <authorList>
            <person name="Hemp J."/>
            <person name="Ward L.M."/>
            <person name="Pace L.A."/>
            <person name="Fischer W.W."/>
        </authorList>
    </citation>
    <scope>NUCLEOTIDE SEQUENCE [LARGE SCALE GENOMIC DNA]</scope>
    <source>
        <strain evidence="2 3">GNS-1</strain>
    </source>
</reference>
<dbReference type="STRING" id="869279.SE15_04285"/>
<keyword evidence="1" id="KW-0812">Transmembrane</keyword>
<feature type="transmembrane region" description="Helical" evidence="1">
    <location>
        <begin position="35"/>
        <end position="56"/>
    </location>
</feature>
<sequence>MIDFQTFRMSEQKTTMDRILSQAYRESPWRIQIKWIGLGLAVFALIALVAGIYLSISAQATEVGYQISYLEATREAQTLEIASLRSELASLTSASVMAQRARDLGFQPADMSQALYVPVAPSMVRQEAQLAPPPSSKPEPLIKPAYKQSLWDWMLEEILQLRVNARGTQP</sequence>
<comment type="caution">
    <text evidence="2">The sequence shown here is derived from an EMBL/GenBank/DDBJ whole genome shotgun (WGS) entry which is preliminary data.</text>
</comment>
<name>A0A0P6XXS8_9CHLR</name>
<gene>
    <name evidence="2" type="ORF">SE15_04285</name>
</gene>
<dbReference type="EMBL" id="LGKO01000002">
    <property type="protein sequence ID" value="KPL84347.1"/>
    <property type="molecule type" value="Genomic_DNA"/>
</dbReference>
<dbReference type="Proteomes" id="UP000050544">
    <property type="component" value="Unassembled WGS sequence"/>
</dbReference>